<dbReference type="Gene3D" id="3.40.50.300">
    <property type="entry name" value="P-loop containing nucleotide triphosphate hydrolases"/>
    <property type="match status" value="1"/>
</dbReference>
<evidence type="ECO:0000313" key="1">
    <source>
        <dbReference type="EMBL" id="KAK3280815.1"/>
    </source>
</evidence>
<dbReference type="PANTHER" id="PTHR35460:SF1">
    <property type="entry name" value="TRNA LIGASE 1"/>
    <property type="match status" value="1"/>
</dbReference>
<dbReference type="InterPro" id="IPR038837">
    <property type="entry name" value="tRNA_ligase_1"/>
</dbReference>
<dbReference type="PANTHER" id="PTHR35460">
    <property type="entry name" value="TRNA LIGASE 1"/>
    <property type="match status" value="1"/>
</dbReference>
<accession>A0AAE0GMP7</accession>
<name>A0AAE0GMP7_9CHLO</name>
<dbReference type="EMBL" id="LGRX02004246">
    <property type="protein sequence ID" value="KAK3280815.1"/>
    <property type="molecule type" value="Genomic_DNA"/>
</dbReference>
<organism evidence="1 2">
    <name type="scientific">Cymbomonas tetramitiformis</name>
    <dbReference type="NCBI Taxonomy" id="36881"/>
    <lineage>
        <taxon>Eukaryota</taxon>
        <taxon>Viridiplantae</taxon>
        <taxon>Chlorophyta</taxon>
        <taxon>Pyramimonadophyceae</taxon>
        <taxon>Pyramimonadales</taxon>
        <taxon>Pyramimonadaceae</taxon>
        <taxon>Cymbomonas</taxon>
    </lineage>
</organism>
<dbReference type="InterPro" id="IPR027417">
    <property type="entry name" value="P-loop_NTPase"/>
</dbReference>
<evidence type="ECO:0000313" key="2">
    <source>
        <dbReference type="Proteomes" id="UP001190700"/>
    </source>
</evidence>
<keyword evidence="2" id="KW-1185">Reference proteome</keyword>
<proteinExistence type="predicted"/>
<comment type="caution">
    <text evidence="1">The sequence shown here is derived from an EMBL/GenBank/DDBJ whole genome shotgun (WGS) entry which is preliminary data.</text>
</comment>
<sequence length="1005" mass="110828">MASTALNASLFAHFFPKFDNQKEDTRITPGLERAMREVASTGEILLAVTKKHSGSLVMAPPFYSKNGCGNMYSRMASVVLYEHFKAVWEDEYSEKWDEWWEDSMKHGLCYSFECVVPRVLGDHGSTPRGAFAILTCIASTPDERFLSPCEMLQLATKWRLPLNEAWFLPVSCAQEVEDALHEMRWSAGDREVTARLDELGFGHRFLSHTQVQGNVLEGVVLLGLHLEGRIGELEQLVDEYHAAMHGHRERALAAALALGERCLSEDPELLSMLESPIPGISEPVRQEMTAEAAWELACDNVAPGRVRTALQRCRDSYKHFVNLKVYKWAGDWQVQVHVTDDQVPSTPPRCDWPLHMQDGSTAALYRGMVIRLAKQAAPNPTPVQFVNCPSARVLSIAKLKCLNYIFRTFAVRNQLRILLEQGASAYSNRLKAGFFKTWGVPALHAQRLAELLSRWGNFVDNASPSVRKDLGNGRYLATLESFLEGKHEGQGGAERNVFQGCAVIVCNLSGQELDSKYIREYLEPNGLTPGPRVGIPCTYVILDHPPAAANFALSPSTAGSYRVLVVPPGPDADPKWQSMADNVKGRKWEPHVMMLYDPTAEDWARKQHVVVKPRRTVVAVVALPPGGGKSTLFAALADLGASVAASDAFKDRQKFEKAFDRALASTRSGVVCYDKNIPNMAGLGRLLKVLQARDVALQYDVRVALVAPQFLDEAVMWQRVISRPSTHIGMTAKAGEEEALLEIFNKCFMSESRQFLHSAQKAPGVVISEAFFSLSEGDTLRLAERLMHSCQVAPEADEAKEAEEAAAAGVPIEDLALWFDGEAPEEGSAGHAESREGARDRPRSWCSLELTGTGLHVTLVPPAGSSADAAAEKQRQEAVARLAQRGEGHPLTVRATRYHRARFPGQGSGEKSGSAAFWEVDEIEGLEDDEHFPPQQAFYHITDKAALTRGMPAKVARDVMEQLKTARALEETQTSDSLQKSAASAPSDVISEIHPFIFEGKLKIN</sequence>
<dbReference type="GO" id="GO:0006388">
    <property type="term" value="P:tRNA splicing, via endonucleolytic cleavage and ligation"/>
    <property type="evidence" value="ECO:0007669"/>
    <property type="project" value="InterPro"/>
</dbReference>
<dbReference type="Proteomes" id="UP001190700">
    <property type="component" value="Unassembled WGS sequence"/>
</dbReference>
<dbReference type="GO" id="GO:0003972">
    <property type="term" value="F:RNA ligase (ATP) activity"/>
    <property type="evidence" value="ECO:0007669"/>
    <property type="project" value="InterPro"/>
</dbReference>
<gene>
    <name evidence="1" type="ORF">CYMTET_11367</name>
</gene>
<protein>
    <submittedName>
        <fullName evidence="1">Uncharacterized protein</fullName>
    </submittedName>
</protein>
<reference evidence="1 2" key="1">
    <citation type="journal article" date="2015" name="Genome Biol. Evol.">
        <title>Comparative Genomics of a Bacterivorous Green Alga Reveals Evolutionary Causalities and Consequences of Phago-Mixotrophic Mode of Nutrition.</title>
        <authorList>
            <person name="Burns J.A."/>
            <person name="Paasch A."/>
            <person name="Narechania A."/>
            <person name="Kim E."/>
        </authorList>
    </citation>
    <scope>NUCLEOTIDE SEQUENCE [LARGE SCALE GENOMIC DNA]</scope>
    <source>
        <strain evidence="1 2">PLY_AMNH</strain>
    </source>
</reference>
<dbReference type="AlphaFoldDB" id="A0AAE0GMP7"/>